<reference evidence="13" key="1">
    <citation type="submission" date="2021-10" db="EMBL/GenBank/DDBJ databases">
        <title>Streptomyces nigrumlapis sp.nov.,an antimicrobial producing actinobacterium isolated from Black Gobi rocks.</title>
        <authorList>
            <person name="Wen Y."/>
            <person name="Zhang W."/>
            <person name="Liu X.G."/>
        </authorList>
    </citation>
    <scope>NUCLEOTIDE SEQUENCE</scope>
    <source>
        <strain evidence="13">ST13-2-2</strain>
    </source>
</reference>
<evidence type="ECO:0000313" key="13">
    <source>
        <dbReference type="EMBL" id="UQA97196.1"/>
    </source>
</evidence>
<evidence type="ECO:0000256" key="9">
    <source>
        <dbReference type="ARBA" id="ARBA00030465"/>
    </source>
</evidence>
<dbReference type="Gene3D" id="3.30.559.30">
    <property type="entry name" value="Nonribosomal peptide synthetase, condensation domain"/>
    <property type="match status" value="1"/>
</dbReference>
<dbReference type="PANTHER" id="PTHR28037">
    <property type="entry name" value="ALCOHOL O-ACETYLTRANSFERASE 1-RELATED"/>
    <property type="match status" value="1"/>
</dbReference>
<evidence type="ECO:0000256" key="6">
    <source>
        <dbReference type="ARBA" id="ARBA00013449"/>
    </source>
</evidence>
<accession>A0ABY4ML98</accession>
<evidence type="ECO:0000256" key="2">
    <source>
        <dbReference type="ARBA" id="ARBA00000625"/>
    </source>
</evidence>
<dbReference type="EC" id="2.3.1.282" evidence="5"/>
<evidence type="ECO:0000256" key="1">
    <source>
        <dbReference type="ARBA" id="ARBA00000026"/>
    </source>
</evidence>
<sequence>MTAHTSSTTAASVCRPLSPLERWYWIADRISPLNVIARAQVRGPLPVPLLRQALNALQDRHPLLRVAIAADAAGRDPWFMPCPGSPIPLRRRSLTAGTDTNPAAWWEREVDEQELPDPIDGAAGPLARAVVLTQGAPDGTGEHVHDLLLTLSHSIADGTTALALLEEWIRLAARLGGAAEEVAAAPGPAGWRALPAPEAMFPRRHRGLPGAIGALTRQLRDQLDRQRTRARRVAPSQAVPVEQRRTRLLHRSLAPEELDALSRACRREGATVHGALAAAMVTAVADDAGAAAEPGHYVIGSPVDFRGQLLPPVSLHEAGAYVATLPSYVAYRPGLPLWPMARDVSRDLARRRRAGDHFAMINLLGLAGPATPATSGPFVRRVASSGPGNLCLSNIGRYDFPESVGQWQVTGAQFIAGISVSGCFVATVNTSHGHLHWNFTHVEDIVPRPRAERLATACVDGLLSAVRPASRRPPSTQHTKHR</sequence>
<feature type="domain" description="Phthiocerol/phthiodiolone dimycocerosyl transferase C-terminal" evidence="12">
    <location>
        <begin position="252"/>
        <end position="350"/>
    </location>
</feature>
<organism evidence="13 14">
    <name type="scientific">Streptomyces halobius</name>
    <dbReference type="NCBI Taxonomy" id="2879846"/>
    <lineage>
        <taxon>Bacteria</taxon>
        <taxon>Bacillati</taxon>
        <taxon>Actinomycetota</taxon>
        <taxon>Actinomycetes</taxon>
        <taxon>Kitasatosporales</taxon>
        <taxon>Streptomycetaceae</taxon>
        <taxon>Streptomyces</taxon>
    </lineage>
</organism>
<evidence type="ECO:0000256" key="3">
    <source>
        <dbReference type="ARBA" id="ARBA00001907"/>
    </source>
</evidence>
<dbReference type="InterPro" id="IPR052058">
    <property type="entry name" value="Alcohol_O-acetyltransferase"/>
</dbReference>
<dbReference type="Gene3D" id="3.30.559.10">
    <property type="entry name" value="Chloramphenicol acetyltransferase-like domain"/>
    <property type="match status" value="1"/>
</dbReference>
<proteinExistence type="inferred from homology"/>
<dbReference type="InterPro" id="IPR031641">
    <property type="entry name" value="PapA_C"/>
</dbReference>
<evidence type="ECO:0000313" key="14">
    <source>
        <dbReference type="Proteomes" id="UP000830115"/>
    </source>
</evidence>
<dbReference type="Proteomes" id="UP000830115">
    <property type="component" value="Chromosome"/>
</dbReference>
<evidence type="ECO:0000256" key="8">
    <source>
        <dbReference type="ARBA" id="ARBA00023315"/>
    </source>
</evidence>
<dbReference type="EMBL" id="CP086322">
    <property type="protein sequence ID" value="UQA97196.1"/>
    <property type="molecule type" value="Genomic_DNA"/>
</dbReference>
<keyword evidence="8" id="KW-0012">Acyltransferase</keyword>
<evidence type="ECO:0000259" key="12">
    <source>
        <dbReference type="Pfam" id="PF16911"/>
    </source>
</evidence>
<dbReference type="RefSeq" id="WP_248868119.1">
    <property type="nucleotide sequence ID" value="NZ_CP086322.1"/>
</dbReference>
<evidence type="ECO:0000256" key="7">
    <source>
        <dbReference type="ARBA" id="ARBA00022679"/>
    </source>
</evidence>
<comment type="catalytic activity">
    <reaction evidence="3">
        <text>2 a mycocerosyl-[mycocerosic acid synthase] + a phthiodiolone = a dimycocerosyl phthiodiolone + 2 holo-[mycocerosic acid synthase].</text>
        <dbReference type="EC" id="2.3.1.282"/>
    </reaction>
</comment>
<dbReference type="SUPFAM" id="SSF52777">
    <property type="entry name" value="CoA-dependent acyltransferases"/>
    <property type="match status" value="2"/>
</dbReference>
<comment type="catalytic activity">
    <reaction evidence="1">
        <text>2 a mycocerosyl-[mycocerosic acid synthase] + a phthiocerol = a dimycocerosyl phthiocerol + 2 holo-[mycocerosic acid synthase].</text>
        <dbReference type="EC" id="2.3.1.282"/>
    </reaction>
</comment>
<evidence type="ECO:0000256" key="10">
    <source>
        <dbReference type="ARBA" id="ARBA00032317"/>
    </source>
</evidence>
<evidence type="ECO:0000256" key="4">
    <source>
        <dbReference type="ARBA" id="ARBA00006558"/>
    </source>
</evidence>
<evidence type="ECO:0000256" key="5">
    <source>
        <dbReference type="ARBA" id="ARBA00012866"/>
    </source>
</evidence>
<protein>
    <recommendedName>
        <fullName evidence="6">Phthiocerol/phthiodiolone dimycocerosyl transferase</fullName>
        <ecNumber evidence="5">2.3.1.282</ecNumber>
    </recommendedName>
    <alternativeName>
        <fullName evidence="11">Acyltransferase PapA5</fullName>
    </alternativeName>
    <alternativeName>
        <fullName evidence="9">Phthiocerol/phthiodiolone O-acyltransferase</fullName>
    </alternativeName>
    <alternativeName>
        <fullName evidence="10">Polyketide synthase-associated protein A5</fullName>
    </alternativeName>
</protein>
<keyword evidence="7" id="KW-0808">Transferase</keyword>
<dbReference type="Pfam" id="PF16911">
    <property type="entry name" value="PapA_C"/>
    <property type="match status" value="1"/>
</dbReference>
<name>A0ABY4ML98_9ACTN</name>
<dbReference type="InterPro" id="IPR023213">
    <property type="entry name" value="CAT-like_dom_sf"/>
</dbReference>
<gene>
    <name evidence="13" type="ORF">K9S39_39790</name>
</gene>
<dbReference type="PANTHER" id="PTHR28037:SF1">
    <property type="entry name" value="ALCOHOL O-ACETYLTRANSFERASE 1-RELATED"/>
    <property type="match status" value="1"/>
</dbReference>
<comment type="similarity">
    <text evidence="4">Belongs to the acyltransferase PapA5 family.</text>
</comment>
<comment type="catalytic activity">
    <reaction evidence="2">
        <text>2 a mycocerosyl-[mycocerosic acid synthase] + a phenolphthiocerol = a dimycocerosyl phenolphthiocerol + 2 holo-[mycocerosic acid synthase].</text>
        <dbReference type="EC" id="2.3.1.282"/>
    </reaction>
</comment>
<keyword evidence="14" id="KW-1185">Reference proteome</keyword>
<evidence type="ECO:0000256" key="11">
    <source>
        <dbReference type="ARBA" id="ARBA00033407"/>
    </source>
</evidence>